<dbReference type="CDD" id="cd06583">
    <property type="entry name" value="PGRP"/>
    <property type="match status" value="1"/>
</dbReference>
<feature type="domain" description="N-acetylmuramoyl-L-alanine amidase" evidence="7">
    <location>
        <begin position="177"/>
        <end position="322"/>
    </location>
</feature>
<dbReference type="OrthoDB" id="9794842at2"/>
<evidence type="ECO:0000256" key="1">
    <source>
        <dbReference type="ARBA" id="ARBA00001561"/>
    </source>
</evidence>
<name>A0A1X7BXK7_9RHOB</name>
<keyword evidence="9" id="KW-1185">Reference proteome</keyword>
<evidence type="ECO:0000256" key="5">
    <source>
        <dbReference type="ARBA" id="ARBA00023316"/>
    </source>
</evidence>
<dbReference type="EMBL" id="FWXB01000019">
    <property type="protein sequence ID" value="SMC13999.1"/>
    <property type="molecule type" value="Genomic_DNA"/>
</dbReference>
<evidence type="ECO:0000313" key="8">
    <source>
        <dbReference type="EMBL" id="SMC13999.1"/>
    </source>
</evidence>
<evidence type="ECO:0000256" key="4">
    <source>
        <dbReference type="ARBA" id="ARBA00022801"/>
    </source>
</evidence>
<proteinExistence type="inferred from homology"/>
<dbReference type="GO" id="GO:0009254">
    <property type="term" value="P:peptidoglycan turnover"/>
    <property type="evidence" value="ECO:0007669"/>
    <property type="project" value="TreeGrafter"/>
</dbReference>
<evidence type="ECO:0000313" key="9">
    <source>
        <dbReference type="Proteomes" id="UP000193224"/>
    </source>
</evidence>
<dbReference type="GO" id="GO:0071555">
    <property type="term" value="P:cell wall organization"/>
    <property type="evidence" value="ECO:0007669"/>
    <property type="project" value="UniProtKB-KW"/>
</dbReference>
<dbReference type="RefSeq" id="WP_085801923.1">
    <property type="nucleotide sequence ID" value="NZ_FWXB01000019.1"/>
</dbReference>
<dbReference type="SUPFAM" id="SSF55846">
    <property type="entry name" value="N-acetylmuramoyl-L-alanine amidase-like"/>
    <property type="match status" value="1"/>
</dbReference>
<dbReference type="GO" id="GO:0009253">
    <property type="term" value="P:peptidoglycan catabolic process"/>
    <property type="evidence" value="ECO:0007669"/>
    <property type="project" value="InterPro"/>
</dbReference>
<dbReference type="InterPro" id="IPR002502">
    <property type="entry name" value="Amidase_domain"/>
</dbReference>
<dbReference type="EC" id="3.5.1.28" evidence="3"/>
<dbReference type="InterPro" id="IPR002477">
    <property type="entry name" value="Peptidoglycan-bd-like"/>
</dbReference>
<dbReference type="SMART" id="SM00644">
    <property type="entry name" value="Ami_2"/>
    <property type="match status" value="1"/>
</dbReference>
<evidence type="ECO:0000256" key="2">
    <source>
        <dbReference type="ARBA" id="ARBA00007553"/>
    </source>
</evidence>
<evidence type="ECO:0000256" key="6">
    <source>
        <dbReference type="SAM" id="MobiDB-lite"/>
    </source>
</evidence>
<dbReference type="GO" id="GO:0008745">
    <property type="term" value="F:N-acetylmuramoyl-L-alanine amidase activity"/>
    <property type="evidence" value="ECO:0007669"/>
    <property type="project" value="UniProtKB-EC"/>
</dbReference>
<evidence type="ECO:0000259" key="7">
    <source>
        <dbReference type="SMART" id="SM00644"/>
    </source>
</evidence>
<dbReference type="InterPro" id="IPR036365">
    <property type="entry name" value="PGBD-like_sf"/>
</dbReference>
<sequence>MSGTSDPWEIEEFELDERSENMQMRFPHPEPFPQFGPDPAAGPQPSHLETDGRAGHKVVVANRALFGSGKRLEGVPDCAVVIGTVQATTNAHGNATLDLSALTDGHHGLSVTPSPAQMQDGPPGPGLPTDPNVERIWDTFLGSVELAGGRVVAADPPEWIDYLVHGHIRIGLKPKWMRCRGFEKRPHPIDTIVIHHTGDTNPGKDAYWFLYGGVVSVHYLVAPDGGIYKMIAEDKLAWHAGRSYWLGREELNASSIGIEMTHATGDEYQGAQVDATVALVERLLEAHPEIPRERVVGHSDVALNARNKRPPTLHGRKSTDPGSAFPWERLEAKGIGLIAKAETPDPQIYGGYFALVSDGVLHRGDNDATHTYGGERLPSVSGAVEELQRDLSEIGYYCEPFDGIFGLITARALQMFEQHYYSGSRRTGPDPWNSGDGRLEWRTAELIKSVKINVVGTSIA</sequence>
<reference evidence="8 9" key="1">
    <citation type="submission" date="2017-03" db="EMBL/GenBank/DDBJ databases">
        <authorList>
            <person name="Afonso C.L."/>
            <person name="Miller P.J."/>
            <person name="Scott M.A."/>
            <person name="Spackman E."/>
            <person name="Goraichik I."/>
            <person name="Dimitrov K.M."/>
            <person name="Suarez D.L."/>
            <person name="Swayne D.E."/>
        </authorList>
    </citation>
    <scope>NUCLEOTIDE SEQUENCE [LARGE SCALE GENOMIC DNA]</scope>
    <source>
        <strain evidence="8 9">CECT 7745</strain>
    </source>
</reference>
<protein>
    <recommendedName>
        <fullName evidence="3">N-acetylmuramoyl-L-alanine amidase</fullName>
        <ecNumber evidence="3">3.5.1.28</ecNumber>
    </recommendedName>
</protein>
<comment type="similarity">
    <text evidence="2">Belongs to the N-acetylmuramoyl-L-alanine amidase 2 family.</text>
</comment>
<dbReference type="Gene3D" id="3.40.80.10">
    <property type="entry name" value="Peptidoglycan recognition protein-like"/>
    <property type="match status" value="1"/>
</dbReference>
<dbReference type="InterPro" id="IPR036505">
    <property type="entry name" value="Amidase/PGRP_sf"/>
</dbReference>
<dbReference type="Gene3D" id="1.10.101.10">
    <property type="entry name" value="PGBD-like superfamily/PGBD"/>
    <property type="match status" value="1"/>
</dbReference>
<comment type="catalytic activity">
    <reaction evidence="1">
        <text>Hydrolyzes the link between N-acetylmuramoyl residues and L-amino acid residues in certain cell-wall glycopeptides.</text>
        <dbReference type="EC" id="3.5.1.28"/>
    </reaction>
</comment>
<keyword evidence="4 8" id="KW-0378">Hydrolase</keyword>
<dbReference type="InterPro" id="IPR036366">
    <property type="entry name" value="PGBDSf"/>
</dbReference>
<keyword evidence="5" id="KW-0961">Cell wall biogenesis/degradation</keyword>
<dbReference type="Pfam" id="PF01471">
    <property type="entry name" value="PG_binding_1"/>
    <property type="match status" value="1"/>
</dbReference>
<dbReference type="Pfam" id="PF01510">
    <property type="entry name" value="Amidase_2"/>
    <property type="match status" value="1"/>
</dbReference>
<organism evidence="8 9">
    <name type="scientific">Roseovarius aestuarii</name>
    <dbReference type="NCBI Taxonomy" id="475083"/>
    <lineage>
        <taxon>Bacteria</taxon>
        <taxon>Pseudomonadati</taxon>
        <taxon>Pseudomonadota</taxon>
        <taxon>Alphaproteobacteria</taxon>
        <taxon>Rhodobacterales</taxon>
        <taxon>Roseobacteraceae</taxon>
        <taxon>Roseovarius</taxon>
    </lineage>
</organism>
<dbReference type="Proteomes" id="UP000193224">
    <property type="component" value="Unassembled WGS sequence"/>
</dbReference>
<dbReference type="PANTHER" id="PTHR30417">
    <property type="entry name" value="N-ACETYLMURAMOYL-L-ALANINE AMIDASE AMID"/>
    <property type="match status" value="1"/>
</dbReference>
<dbReference type="SUPFAM" id="SSF47090">
    <property type="entry name" value="PGBD-like"/>
    <property type="match status" value="1"/>
</dbReference>
<feature type="compositionally biased region" description="Pro residues" evidence="6">
    <location>
        <begin position="29"/>
        <end position="42"/>
    </location>
</feature>
<dbReference type="AlphaFoldDB" id="A0A1X7BXK7"/>
<accession>A0A1X7BXK7</accession>
<evidence type="ECO:0000256" key="3">
    <source>
        <dbReference type="ARBA" id="ARBA00011901"/>
    </source>
</evidence>
<gene>
    <name evidence="8" type="primary">ampD</name>
    <name evidence="8" type="ORF">ROA7745_03861</name>
</gene>
<feature type="compositionally biased region" description="Acidic residues" evidence="6">
    <location>
        <begin position="8"/>
        <end position="17"/>
    </location>
</feature>
<dbReference type="InterPro" id="IPR051206">
    <property type="entry name" value="NAMLAA_amidase_2"/>
</dbReference>
<dbReference type="PANTHER" id="PTHR30417:SF1">
    <property type="entry name" value="N-ACETYLMURAMOYL-L-ALANINE AMIDASE AMID"/>
    <property type="match status" value="1"/>
</dbReference>
<feature type="region of interest" description="Disordered" evidence="6">
    <location>
        <begin position="1"/>
        <end position="51"/>
    </location>
</feature>